<dbReference type="Proteomes" id="UP000325606">
    <property type="component" value="Chromosome"/>
</dbReference>
<reference evidence="1 2" key="1">
    <citation type="submission" date="2019-09" db="EMBL/GenBank/DDBJ databases">
        <title>Nitrincola iocasae sp. nov., a bacterium isolated from the sediment collected at a cold seep field in South China Sea.</title>
        <authorList>
            <person name="Zhang H."/>
            <person name="Wang H."/>
            <person name="Li C."/>
        </authorList>
    </citation>
    <scope>NUCLEOTIDE SEQUENCE [LARGE SCALE GENOMIC DNA]</scope>
    <source>
        <strain evidence="1 2">KXZD1103</strain>
    </source>
</reference>
<protein>
    <submittedName>
        <fullName evidence="1">Uncharacterized protein</fullName>
    </submittedName>
</protein>
<gene>
    <name evidence="1" type="ORF">F5I99_08385</name>
</gene>
<dbReference type="KEGG" id="nik:F5I99_08385"/>
<dbReference type="EMBL" id="CP044222">
    <property type="protein sequence ID" value="QEW06527.1"/>
    <property type="molecule type" value="Genomic_DNA"/>
</dbReference>
<keyword evidence="2" id="KW-1185">Reference proteome</keyword>
<proteinExistence type="predicted"/>
<evidence type="ECO:0000313" key="1">
    <source>
        <dbReference type="EMBL" id="QEW06527.1"/>
    </source>
</evidence>
<evidence type="ECO:0000313" key="2">
    <source>
        <dbReference type="Proteomes" id="UP000325606"/>
    </source>
</evidence>
<sequence length="95" mass="10929">MIDEQATDLSEYLSQHHEELNAYLSGLFGSASFANEITQDLLFYLWNSPVKLCVGNPMAQLLSMANRLGQYRRRQRLSRSVHMPRHESATTPLYI</sequence>
<dbReference type="AlphaFoldDB" id="A0A5J6LDB8"/>
<dbReference type="RefSeq" id="WP_151054952.1">
    <property type="nucleotide sequence ID" value="NZ_CP044222.1"/>
</dbReference>
<name>A0A5J6LDB8_9GAMM</name>
<accession>A0A5J6LDB8</accession>
<organism evidence="1 2">
    <name type="scientific">Nitrincola iocasae</name>
    <dbReference type="NCBI Taxonomy" id="2614693"/>
    <lineage>
        <taxon>Bacteria</taxon>
        <taxon>Pseudomonadati</taxon>
        <taxon>Pseudomonadota</taxon>
        <taxon>Gammaproteobacteria</taxon>
        <taxon>Oceanospirillales</taxon>
        <taxon>Oceanospirillaceae</taxon>
        <taxon>Nitrincola</taxon>
    </lineage>
</organism>